<dbReference type="Proteomes" id="UP000325579">
    <property type="component" value="Unassembled WGS sequence"/>
</dbReference>
<name>A0A5N7DA22_9EURO</name>
<evidence type="ECO:0000313" key="2">
    <source>
        <dbReference type="Proteomes" id="UP000325579"/>
    </source>
</evidence>
<dbReference type="EMBL" id="ML736778">
    <property type="protein sequence ID" value="KAE8403316.1"/>
    <property type="molecule type" value="Genomic_DNA"/>
</dbReference>
<sequence length="123" mass="13622">MLPIWLNYISIFSSGSATPATSNIRRSPRDTSTLRPLLALYCATCWCFTFTAPLLRDVISTVRPHPSRSIRTGPASSTPQLWRDLPHLSRPYLILRHVCGCYDSRADCRPAQGGTAATLGRFA</sequence>
<dbReference type="GeneID" id="43666898"/>
<organism evidence="1 2">
    <name type="scientific">Aspergillus pseudonomiae</name>
    <dbReference type="NCBI Taxonomy" id="1506151"/>
    <lineage>
        <taxon>Eukaryota</taxon>
        <taxon>Fungi</taxon>
        <taxon>Dikarya</taxon>
        <taxon>Ascomycota</taxon>
        <taxon>Pezizomycotina</taxon>
        <taxon>Eurotiomycetes</taxon>
        <taxon>Eurotiomycetidae</taxon>
        <taxon>Eurotiales</taxon>
        <taxon>Aspergillaceae</taxon>
        <taxon>Aspergillus</taxon>
        <taxon>Aspergillus subgen. Circumdati</taxon>
    </lineage>
</organism>
<dbReference type="RefSeq" id="XP_031940635.1">
    <property type="nucleotide sequence ID" value="XM_032082207.1"/>
</dbReference>
<keyword evidence="2" id="KW-1185">Reference proteome</keyword>
<protein>
    <submittedName>
        <fullName evidence="1">Uncharacterized protein</fullName>
    </submittedName>
</protein>
<dbReference type="AlphaFoldDB" id="A0A5N7DA22"/>
<evidence type="ECO:0000313" key="1">
    <source>
        <dbReference type="EMBL" id="KAE8403316.1"/>
    </source>
</evidence>
<accession>A0A5N7DA22</accession>
<proteinExistence type="predicted"/>
<gene>
    <name evidence="1" type="ORF">BDV37DRAFT_250729</name>
</gene>
<reference evidence="1 2" key="1">
    <citation type="submission" date="2019-04" db="EMBL/GenBank/DDBJ databases">
        <authorList>
            <consortium name="DOE Joint Genome Institute"/>
            <person name="Mondo S."/>
            <person name="Kjaerbolling I."/>
            <person name="Vesth T."/>
            <person name="Frisvad J.C."/>
            <person name="Nybo J.L."/>
            <person name="Theobald S."/>
            <person name="Kildgaard S."/>
            <person name="Isbrandt T."/>
            <person name="Kuo A."/>
            <person name="Sato A."/>
            <person name="Lyhne E.K."/>
            <person name="Kogle M.E."/>
            <person name="Wiebenga A."/>
            <person name="Kun R.S."/>
            <person name="Lubbers R.J."/>
            <person name="Makela M.R."/>
            <person name="Barry K."/>
            <person name="Chovatia M."/>
            <person name="Clum A."/>
            <person name="Daum C."/>
            <person name="Haridas S."/>
            <person name="He G."/>
            <person name="LaButti K."/>
            <person name="Lipzen A."/>
            <person name="Riley R."/>
            <person name="Salamov A."/>
            <person name="Simmons B.A."/>
            <person name="Magnuson J.K."/>
            <person name="Henrissat B."/>
            <person name="Mortensen U.H."/>
            <person name="Larsen T.O."/>
            <person name="Devries R.P."/>
            <person name="Grigoriev I.V."/>
            <person name="Machida M."/>
            <person name="Baker S.E."/>
            <person name="Andersen M.R."/>
            <person name="Cantor M.N."/>
            <person name="Hua S.X."/>
        </authorList>
    </citation>
    <scope>NUCLEOTIDE SEQUENCE [LARGE SCALE GENOMIC DNA]</scope>
    <source>
        <strain evidence="1 2">CBS 119388</strain>
    </source>
</reference>